<comment type="caution">
    <text evidence="2">The sequence shown here is derived from an EMBL/GenBank/DDBJ whole genome shotgun (WGS) entry which is preliminary data.</text>
</comment>
<dbReference type="PANTHER" id="PTHR42923:SF47">
    <property type="entry name" value="BLR3003 PROTEIN"/>
    <property type="match status" value="1"/>
</dbReference>
<evidence type="ECO:0000313" key="2">
    <source>
        <dbReference type="EMBL" id="RQP23938.1"/>
    </source>
</evidence>
<sequence length="447" mass="47465">MDRHEDELERALVPALQVAVVGGGWAGLAAALEATSLGAQVNLFEMAPQLGGRARSVQTDGLVLDNGQHIMIGAYVETLRIMRMVGVDLKQAFLRTPLRLLDASGDGLVLPGGHPMLAFARGVLGRRGWTLRERLALLQAATGWMLRGFSCPDGMTVGELVRSLPAAVQDGLIDPLCVAALNTPSRSASAKVFLRVIRDALFSGQGSADLLLPRLRLGDLLPSPALDWLMRSGATVQVGRRVERIERSGTWQVDGRAFDAVILACSAAEASRLAAPTNEAWAAQAGALGYEPIVTVYMRCDGTVLPEPMLVLPSDEETRPAQFVFDHGQLGGSPGLLAFVISGAAPWLERGTDATRDATLAQAKELLHRHLKAPPVHIRNLTEKRATFRCVPELDRPAGHIAPGLIAAGDYIAGPYPATIEGAVRSAIAAARQAVSAERMAPPAAPQ</sequence>
<gene>
    <name evidence="2" type="ORF">DZC73_15930</name>
</gene>
<evidence type="ECO:0000313" key="3">
    <source>
        <dbReference type="Proteomes" id="UP000267464"/>
    </source>
</evidence>
<dbReference type="AlphaFoldDB" id="A0A3N7HP11"/>
<evidence type="ECO:0000259" key="1">
    <source>
        <dbReference type="Pfam" id="PF01593"/>
    </source>
</evidence>
<dbReference type="Proteomes" id="UP000267464">
    <property type="component" value="Unassembled WGS sequence"/>
</dbReference>
<dbReference type="InterPro" id="IPR008143">
    <property type="entry name" value="Ala_DH/PNT_CS2"/>
</dbReference>
<feature type="domain" description="Amine oxidase" evidence="1">
    <location>
        <begin position="26"/>
        <end position="433"/>
    </location>
</feature>
<dbReference type="Gene3D" id="3.50.50.60">
    <property type="entry name" value="FAD/NAD(P)-binding domain"/>
    <property type="match status" value="1"/>
</dbReference>
<dbReference type="InterPro" id="IPR050464">
    <property type="entry name" value="Zeta_carotene_desat/Oxidored"/>
</dbReference>
<dbReference type="NCBIfam" id="TIGR03467">
    <property type="entry name" value="HpnE"/>
    <property type="match status" value="1"/>
</dbReference>
<reference evidence="2 3" key="2">
    <citation type="submission" date="2018-12" db="EMBL/GenBank/DDBJ databases">
        <title>Rhizobacter gummiphilus sp. nov., a rubber-degrading bacterium isolated from the soil of a botanical garden in Japan.</title>
        <authorList>
            <person name="Shunsuke S.S."/>
        </authorList>
    </citation>
    <scope>NUCLEOTIDE SEQUENCE [LARGE SCALE GENOMIC DNA]</scope>
    <source>
        <strain evidence="2 3">S-16</strain>
    </source>
</reference>
<accession>A0A3N7HP11</accession>
<dbReference type="OrthoDB" id="7849608at2"/>
<protein>
    <submittedName>
        <fullName evidence="2">FAD-binding protein</fullName>
    </submittedName>
</protein>
<keyword evidence="3" id="KW-1185">Reference proteome</keyword>
<dbReference type="SUPFAM" id="SSF51905">
    <property type="entry name" value="FAD/NAD(P)-binding domain"/>
    <property type="match status" value="1"/>
</dbReference>
<dbReference type="InterPro" id="IPR017830">
    <property type="entry name" value="SQase_HpnE"/>
</dbReference>
<name>A0A3N7HP11_9BURK</name>
<dbReference type="EMBL" id="QUSW01000004">
    <property type="protein sequence ID" value="RQP23938.1"/>
    <property type="molecule type" value="Genomic_DNA"/>
</dbReference>
<dbReference type="GO" id="GO:0016491">
    <property type="term" value="F:oxidoreductase activity"/>
    <property type="evidence" value="ECO:0007669"/>
    <property type="project" value="InterPro"/>
</dbReference>
<proteinExistence type="predicted"/>
<dbReference type="InterPro" id="IPR002937">
    <property type="entry name" value="Amino_oxidase"/>
</dbReference>
<reference evidence="2 3" key="1">
    <citation type="submission" date="2018-08" db="EMBL/GenBank/DDBJ databases">
        <authorList>
            <person name="Khan S.A."/>
            <person name="Jeon C.O."/>
            <person name="Chun B.H."/>
            <person name="Jeong S.E."/>
        </authorList>
    </citation>
    <scope>NUCLEOTIDE SEQUENCE [LARGE SCALE GENOMIC DNA]</scope>
    <source>
        <strain evidence="2 3">S-16</strain>
    </source>
</reference>
<dbReference type="PANTHER" id="PTHR42923">
    <property type="entry name" value="PROTOPORPHYRINOGEN OXIDASE"/>
    <property type="match status" value="1"/>
</dbReference>
<dbReference type="InterPro" id="IPR036188">
    <property type="entry name" value="FAD/NAD-bd_sf"/>
</dbReference>
<dbReference type="PROSITE" id="PS00837">
    <property type="entry name" value="ALADH_PNT_2"/>
    <property type="match status" value="1"/>
</dbReference>
<organism evidence="2 3">
    <name type="scientific">Piscinibacter terrae</name>
    <dbReference type="NCBI Taxonomy" id="2496871"/>
    <lineage>
        <taxon>Bacteria</taxon>
        <taxon>Pseudomonadati</taxon>
        <taxon>Pseudomonadota</taxon>
        <taxon>Betaproteobacteria</taxon>
        <taxon>Burkholderiales</taxon>
        <taxon>Sphaerotilaceae</taxon>
        <taxon>Piscinibacter</taxon>
    </lineage>
</organism>
<dbReference type="Pfam" id="PF01593">
    <property type="entry name" value="Amino_oxidase"/>
    <property type="match status" value="1"/>
</dbReference>